<dbReference type="PANTHER" id="PTHR22925">
    <property type="entry name" value="GLYCOSYL HYDROLASE 43 FAMILY MEMBER"/>
    <property type="match status" value="1"/>
</dbReference>
<dbReference type="Pfam" id="PF00652">
    <property type="entry name" value="Ricin_B_lectin"/>
    <property type="match status" value="1"/>
</dbReference>
<evidence type="ECO:0000256" key="4">
    <source>
        <dbReference type="RuleBase" id="RU361187"/>
    </source>
</evidence>
<dbReference type="CDD" id="cd18822">
    <property type="entry name" value="GH43_CtGH43-like"/>
    <property type="match status" value="1"/>
</dbReference>
<accession>A0AAU3I6X1</accession>
<dbReference type="InterPro" id="IPR000772">
    <property type="entry name" value="Ricin_B_lectin"/>
</dbReference>
<dbReference type="AlphaFoldDB" id="A0AAU3I6X1"/>
<organism evidence="7">
    <name type="scientific">Streptomyces sp. NBC_01393</name>
    <dbReference type="NCBI Taxonomy" id="2903851"/>
    <lineage>
        <taxon>Bacteria</taxon>
        <taxon>Bacillati</taxon>
        <taxon>Actinomycetota</taxon>
        <taxon>Actinomycetes</taxon>
        <taxon>Kitasatosporales</taxon>
        <taxon>Streptomycetaceae</taxon>
        <taxon>Streptomyces</taxon>
    </lineage>
</organism>
<evidence type="ECO:0000259" key="6">
    <source>
        <dbReference type="SMART" id="SM00458"/>
    </source>
</evidence>
<feature type="domain" description="Ricin B lectin" evidence="6">
    <location>
        <begin position="371"/>
        <end position="500"/>
    </location>
</feature>
<dbReference type="InterPro" id="IPR023296">
    <property type="entry name" value="Glyco_hydro_beta-prop_sf"/>
</dbReference>
<evidence type="ECO:0000256" key="2">
    <source>
        <dbReference type="ARBA" id="ARBA00022801"/>
    </source>
</evidence>
<dbReference type="Gene3D" id="2.115.10.20">
    <property type="entry name" value="Glycosyl hydrolase domain, family 43"/>
    <property type="match status" value="1"/>
</dbReference>
<dbReference type="PROSITE" id="PS50231">
    <property type="entry name" value="RICIN_B_LECTIN"/>
    <property type="match status" value="1"/>
</dbReference>
<keyword evidence="2 4" id="KW-0378">Hydrolase</keyword>
<sequence>MSRMSRTIPAPRSTPALSSTSAPHATRADRHPPRRLYALLVALCLALAGGLFAAAPALAAVQTITNGTQFTDTSGAPVHAHGGGVLKVGGYYYWFGENRNADNTFRYVDAYRSTDLKNWEFRNHVLTQSSAAELGTAYIERPKVMYNASNGTFVMWMHKENGVDYSEARAAVAVSDTVDGTYTYRGSFQPLGQYMSRDITTFVDTDGTGYMVSAARENYDLQIYRLTADYTGIAALVADPWHGGHREAPALFKRGGVYFMLTSAATGWSPNQQQYATATSLAGPWSAMTNVGDSTAYGSQTAYVLPVQGTSGTSYLYMGDRWGNAFGGTVDDSRYVWLPLAFPTSTTMSLSWSPEIGVDAAAGTISATSAAYETLTARHSGKCADVPNQSLWQGIVLAQYTCNGGGNQKFWFKSLGSGYYELMGRGSSLCLTENGTGVSQEDCSGTTAQQWSVTASGGYVLLKARASGECLDVSGASTANSAPLITYTCNGGTNQQWTRGT</sequence>
<evidence type="ECO:0000313" key="7">
    <source>
        <dbReference type="EMBL" id="WTZ12383.1"/>
    </source>
</evidence>
<dbReference type="PANTHER" id="PTHR22925:SF3">
    <property type="entry name" value="GLYCOSYL HYDROLASE FAMILY PROTEIN 43"/>
    <property type="match status" value="1"/>
</dbReference>
<dbReference type="GO" id="GO:0004553">
    <property type="term" value="F:hydrolase activity, hydrolyzing O-glycosyl compounds"/>
    <property type="evidence" value="ECO:0007669"/>
    <property type="project" value="InterPro"/>
</dbReference>
<protein>
    <submittedName>
        <fullName evidence="7">RICIN domain-containing protein</fullName>
    </submittedName>
</protein>
<reference evidence="7" key="1">
    <citation type="submission" date="2022-10" db="EMBL/GenBank/DDBJ databases">
        <title>The complete genomes of actinobacterial strains from the NBC collection.</title>
        <authorList>
            <person name="Joergensen T.S."/>
            <person name="Alvarez Arevalo M."/>
            <person name="Sterndorff E.B."/>
            <person name="Faurdal D."/>
            <person name="Vuksanovic O."/>
            <person name="Mourched A.-S."/>
            <person name="Charusanti P."/>
            <person name="Shaw S."/>
            <person name="Blin K."/>
            <person name="Weber T."/>
        </authorList>
    </citation>
    <scope>NUCLEOTIDE SEQUENCE</scope>
    <source>
        <strain evidence="7">NBC_01393</strain>
    </source>
</reference>
<dbReference type="SUPFAM" id="SSF50370">
    <property type="entry name" value="Ricin B-like lectins"/>
    <property type="match status" value="1"/>
</dbReference>
<dbReference type="SMART" id="SM00458">
    <property type="entry name" value="RICIN"/>
    <property type="match status" value="1"/>
</dbReference>
<dbReference type="GO" id="GO:0005975">
    <property type="term" value="P:carbohydrate metabolic process"/>
    <property type="evidence" value="ECO:0007669"/>
    <property type="project" value="InterPro"/>
</dbReference>
<proteinExistence type="inferred from homology"/>
<comment type="similarity">
    <text evidence="1 4">Belongs to the glycosyl hydrolase 43 family.</text>
</comment>
<evidence type="ECO:0000256" key="5">
    <source>
        <dbReference type="SAM" id="MobiDB-lite"/>
    </source>
</evidence>
<feature type="region of interest" description="Disordered" evidence="5">
    <location>
        <begin position="1"/>
        <end position="29"/>
    </location>
</feature>
<evidence type="ECO:0000256" key="1">
    <source>
        <dbReference type="ARBA" id="ARBA00009865"/>
    </source>
</evidence>
<dbReference type="Pfam" id="PF04616">
    <property type="entry name" value="Glyco_hydro_43"/>
    <property type="match status" value="1"/>
</dbReference>
<keyword evidence="3 4" id="KW-0326">Glycosidase</keyword>
<dbReference type="Gene3D" id="2.80.10.50">
    <property type="match status" value="1"/>
</dbReference>
<evidence type="ECO:0000256" key="3">
    <source>
        <dbReference type="ARBA" id="ARBA00023295"/>
    </source>
</evidence>
<dbReference type="EMBL" id="CP109546">
    <property type="protein sequence ID" value="WTZ12383.1"/>
    <property type="molecule type" value="Genomic_DNA"/>
</dbReference>
<name>A0AAU3I6X1_9ACTN</name>
<dbReference type="InterPro" id="IPR006710">
    <property type="entry name" value="Glyco_hydro_43"/>
</dbReference>
<dbReference type="InterPro" id="IPR035992">
    <property type="entry name" value="Ricin_B-like_lectins"/>
</dbReference>
<gene>
    <name evidence="7" type="ORF">OG699_33015</name>
</gene>
<dbReference type="SUPFAM" id="SSF75005">
    <property type="entry name" value="Arabinanase/levansucrase/invertase"/>
    <property type="match status" value="1"/>
</dbReference>
<dbReference type="CDD" id="cd00161">
    <property type="entry name" value="beta-trefoil_Ricin-like"/>
    <property type="match status" value="1"/>
</dbReference>